<evidence type="ECO:0000256" key="10">
    <source>
        <dbReference type="SAM" id="MobiDB-lite"/>
    </source>
</evidence>
<keyword evidence="8" id="KW-0234">DNA repair</keyword>
<dbReference type="OrthoDB" id="17164at2759"/>
<keyword evidence="5" id="KW-0809">Transit peptide</keyword>
<evidence type="ECO:0000256" key="3">
    <source>
        <dbReference type="ARBA" id="ARBA00013628"/>
    </source>
</evidence>
<dbReference type="GO" id="GO:0000725">
    <property type="term" value="P:recombinational repair"/>
    <property type="evidence" value="ECO:0007669"/>
    <property type="project" value="TreeGrafter"/>
</dbReference>
<keyword evidence="6" id="KW-0238">DNA-binding</keyword>
<reference evidence="11 12" key="1">
    <citation type="journal article" date="2016" name="Proc. Natl. Acad. Sci. U.S.A.">
        <title>Comparative genomics of biotechnologically important yeasts.</title>
        <authorList>
            <person name="Riley R."/>
            <person name="Haridas S."/>
            <person name="Wolfe K.H."/>
            <person name="Lopes M.R."/>
            <person name="Hittinger C.T."/>
            <person name="Goeker M."/>
            <person name="Salamov A.A."/>
            <person name="Wisecaver J.H."/>
            <person name="Long T.M."/>
            <person name="Calvey C.H."/>
            <person name="Aerts A.L."/>
            <person name="Barry K.W."/>
            <person name="Choi C."/>
            <person name="Clum A."/>
            <person name="Coughlan A.Y."/>
            <person name="Deshpande S."/>
            <person name="Douglass A.P."/>
            <person name="Hanson S.J."/>
            <person name="Klenk H.-P."/>
            <person name="LaButti K.M."/>
            <person name="Lapidus A."/>
            <person name="Lindquist E.A."/>
            <person name="Lipzen A.M."/>
            <person name="Meier-Kolthoff J.P."/>
            <person name="Ohm R.A."/>
            <person name="Otillar R.P."/>
            <person name="Pangilinan J.L."/>
            <person name="Peng Y."/>
            <person name="Rokas A."/>
            <person name="Rosa C.A."/>
            <person name="Scheuner C."/>
            <person name="Sibirny A.A."/>
            <person name="Slot J.C."/>
            <person name="Stielow J.B."/>
            <person name="Sun H."/>
            <person name="Kurtzman C.P."/>
            <person name="Blackwell M."/>
            <person name="Grigoriev I.V."/>
            <person name="Jeffries T.W."/>
        </authorList>
    </citation>
    <scope>NUCLEOTIDE SEQUENCE [LARGE SCALE GENOMIC DNA]</scope>
    <source>
        <strain evidence="11 12">DSM 6958</strain>
    </source>
</reference>
<comment type="similarity">
    <text evidence="2">Belongs to the MGM101 family.</text>
</comment>
<comment type="subcellular location">
    <subcellularLocation>
        <location evidence="1">Mitochondrion matrix</location>
        <location evidence="1">Mitochondrion nucleoid</location>
    </subcellularLocation>
</comment>
<keyword evidence="9" id="KW-1135">Mitochondrion nucleoid</keyword>
<dbReference type="GO" id="GO:0000262">
    <property type="term" value="C:mitochondrial chromosome"/>
    <property type="evidence" value="ECO:0007669"/>
    <property type="project" value="InterPro"/>
</dbReference>
<dbReference type="Proteomes" id="UP000095009">
    <property type="component" value="Unassembled WGS sequence"/>
</dbReference>
<accession>A0A1E3PS29</accession>
<feature type="region of interest" description="Disordered" evidence="10">
    <location>
        <begin position="30"/>
        <end position="61"/>
    </location>
</feature>
<organism evidence="11 12">
    <name type="scientific">Nadsonia fulvescens var. elongata DSM 6958</name>
    <dbReference type="NCBI Taxonomy" id="857566"/>
    <lineage>
        <taxon>Eukaryota</taxon>
        <taxon>Fungi</taxon>
        <taxon>Dikarya</taxon>
        <taxon>Ascomycota</taxon>
        <taxon>Saccharomycotina</taxon>
        <taxon>Dipodascomycetes</taxon>
        <taxon>Dipodascales</taxon>
        <taxon>Dipodascales incertae sedis</taxon>
        <taxon>Nadsonia</taxon>
    </lineage>
</organism>
<dbReference type="Pfam" id="PF06420">
    <property type="entry name" value="Mgm101p"/>
    <property type="match status" value="1"/>
</dbReference>
<name>A0A1E3PS29_9ASCO</name>
<dbReference type="STRING" id="857566.A0A1E3PS29"/>
<evidence type="ECO:0000256" key="8">
    <source>
        <dbReference type="ARBA" id="ARBA00023204"/>
    </source>
</evidence>
<evidence type="ECO:0000256" key="1">
    <source>
        <dbReference type="ARBA" id="ARBA00004436"/>
    </source>
</evidence>
<keyword evidence="4" id="KW-0227">DNA damage</keyword>
<dbReference type="GO" id="GO:0003697">
    <property type="term" value="F:single-stranded DNA binding"/>
    <property type="evidence" value="ECO:0007669"/>
    <property type="project" value="InterPro"/>
</dbReference>
<evidence type="ECO:0000313" key="12">
    <source>
        <dbReference type="Proteomes" id="UP000095009"/>
    </source>
</evidence>
<dbReference type="PANTHER" id="PTHR31404">
    <property type="entry name" value="MITOCHONDRIAL GENOME MAINTENANCE PROTEIN MGM101"/>
    <property type="match status" value="1"/>
</dbReference>
<dbReference type="GO" id="GO:0036297">
    <property type="term" value="P:interstrand cross-link repair"/>
    <property type="evidence" value="ECO:0007669"/>
    <property type="project" value="TreeGrafter"/>
</dbReference>
<evidence type="ECO:0000256" key="6">
    <source>
        <dbReference type="ARBA" id="ARBA00023125"/>
    </source>
</evidence>
<proteinExistence type="inferred from homology"/>
<protein>
    <recommendedName>
        <fullName evidence="3">Mitochondrial genome maintenance protein MGM101</fullName>
    </recommendedName>
</protein>
<sequence length="294" mass="33104">MSSNILPIAFKRAVKPTSLLLNHRMITTTHRKFSADKPSKSRTSNSSTDFKKPEVGNSDSSNRKFEADAILVNKDPWATSLLASEFRDQNEVLSSSSGEIVNEKKNNGDPLVPSSVILSDVDWSTSYSGMGSQPFSREIADILSSSIDSNDIEITPDGLLFLPEIKYRRVLNKAFGPGGWALAPRDRMAINVRTVTREFGLICHGRLVSVARGEQDFFDESNIPTAAEGCKSNAMMRCCKDLGIASELWDPRFIRTFKKKYCIQEWGEHVVNKKKKQLWRRKDDELSYPYKATR</sequence>
<evidence type="ECO:0000256" key="5">
    <source>
        <dbReference type="ARBA" id="ARBA00022946"/>
    </source>
</evidence>
<keyword evidence="12" id="KW-1185">Reference proteome</keyword>
<dbReference type="InterPro" id="IPR009446">
    <property type="entry name" value="Mgm101"/>
</dbReference>
<dbReference type="AlphaFoldDB" id="A0A1E3PS29"/>
<keyword evidence="7" id="KW-0496">Mitochondrion</keyword>
<evidence type="ECO:0000256" key="2">
    <source>
        <dbReference type="ARBA" id="ARBA00007053"/>
    </source>
</evidence>
<gene>
    <name evidence="11" type="ORF">NADFUDRAFT_44721</name>
</gene>
<evidence type="ECO:0000256" key="4">
    <source>
        <dbReference type="ARBA" id="ARBA00022763"/>
    </source>
</evidence>
<evidence type="ECO:0000256" key="9">
    <source>
        <dbReference type="ARBA" id="ARBA00023271"/>
    </source>
</evidence>
<dbReference type="PANTHER" id="PTHR31404:SF0">
    <property type="entry name" value="MITOCHONDRIAL GENOME MAINTENANCE PROTEIN MGM101"/>
    <property type="match status" value="1"/>
</dbReference>
<dbReference type="EMBL" id="KV454406">
    <property type="protein sequence ID" value="ODQ68044.1"/>
    <property type="molecule type" value="Genomic_DNA"/>
</dbReference>
<evidence type="ECO:0000256" key="7">
    <source>
        <dbReference type="ARBA" id="ARBA00023128"/>
    </source>
</evidence>
<evidence type="ECO:0000313" key="11">
    <source>
        <dbReference type="EMBL" id="ODQ68044.1"/>
    </source>
</evidence>